<protein>
    <submittedName>
        <fullName evidence="1">Uncharacterized protein</fullName>
    </submittedName>
</protein>
<dbReference type="RefSeq" id="WP_183117515.1">
    <property type="nucleotide sequence ID" value="NZ_AP022638.1"/>
</dbReference>
<name>A0A810A4R1_9BRAD</name>
<dbReference type="EMBL" id="AP023095">
    <property type="protein sequence ID" value="BCE56401.1"/>
    <property type="molecule type" value="Genomic_DNA"/>
</dbReference>
<organism evidence="1">
    <name type="scientific">Bradyrhizobium diazoefficiens</name>
    <dbReference type="NCBI Taxonomy" id="1355477"/>
    <lineage>
        <taxon>Bacteria</taxon>
        <taxon>Pseudomonadati</taxon>
        <taxon>Pseudomonadota</taxon>
        <taxon>Alphaproteobacteria</taxon>
        <taxon>Hyphomicrobiales</taxon>
        <taxon>Nitrobacteraceae</taxon>
        <taxon>Bradyrhizobium</taxon>
    </lineage>
</organism>
<sequence>MIDNLQPWHTPVIRPALDLTKYAFRQQHGDITVLGTWWLGDKDRAEGYWPCLVLVPTFRMMIGDSYVPCVVTLDLAWIWSEEHGDPAFALDTAMSFAQSLGLEVSRHTCFRILSIIRDHIEDLIKRIPPRPTSHQDFVADILITDKTTGRERHAEIKDDV</sequence>
<proteinExistence type="predicted"/>
<gene>
    <name evidence="1" type="ORF">XF5B_39130</name>
</gene>
<dbReference type="AlphaFoldDB" id="A0A810A4R1"/>
<accession>A0A810A4R1</accession>
<reference evidence="1" key="1">
    <citation type="submission" date="2020-05" db="EMBL/GenBank/DDBJ databases">
        <title>Complete genome sequence of Bradyrhizobium diazoefficiens XF5 isolated from soybean nodule.</title>
        <authorList>
            <person name="Noda R."/>
            <person name="Kakizaki K."/>
            <person name="Minamisawa K."/>
        </authorList>
    </citation>
    <scope>NUCLEOTIDE SEQUENCE</scope>
    <source>
        <strain evidence="1">XF5</strain>
    </source>
</reference>
<evidence type="ECO:0000313" key="1">
    <source>
        <dbReference type="EMBL" id="BCE56401.1"/>
    </source>
</evidence>